<dbReference type="InterPro" id="IPR037231">
    <property type="entry name" value="NAP-like_sf"/>
</dbReference>
<dbReference type="Gene3D" id="3.30.1120.90">
    <property type="entry name" value="Nucleosome assembly protein"/>
    <property type="match status" value="1"/>
</dbReference>
<proteinExistence type="inferred from homology"/>
<dbReference type="RefSeq" id="XP_069229546.1">
    <property type="nucleotide sequence ID" value="XM_069373792.1"/>
</dbReference>
<dbReference type="GO" id="GO:0006334">
    <property type="term" value="P:nucleosome assembly"/>
    <property type="evidence" value="ECO:0007669"/>
    <property type="project" value="InterPro"/>
</dbReference>
<protein>
    <recommendedName>
        <fullName evidence="6">Nap family protein</fullName>
    </recommendedName>
</protein>
<evidence type="ECO:0000313" key="4">
    <source>
        <dbReference type="EMBL" id="KAL1586441.1"/>
    </source>
</evidence>
<dbReference type="Pfam" id="PF00956">
    <property type="entry name" value="NAP"/>
    <property type="match status" value="1"/>
</dbReference>
<dbReference type="PANTHER" id="PTHR11875">
    <property type="entry name" value="TESTIS-SPECIFIC Y-ENCODED PROTEIN"/>
    <property type="match status" value="1"/>
</dbReference>
<dbReference type="AlphaFoldDB" id="A0AB34KQF5"/>
<feature type="compositionally biased region" description="Acidic residues" evidence="3">
    <location>
        <begin position="284"/>
        <end position="306"/>
    </location>
</feature>
<evidence type="ECO:0000313" key="5">
    <source>
        <dbReference type="Proteomes" id="UP000803884"/>
    </source>
</evidence>
<evidence type="ECO:0000256" key="2">
    <source>
        <dbReference type="RuleBase" id="RU003876"/>
    </source>
</evidence>
<dbReference type="EMBL" id="JAAQHG020000014">
    <property type="protein sequence ID" value="KAL1586441.1"/>
    <property type="molecule type" value="Genomic_DNA"/>
</dbReference>
<comment type="similarity">
    <text evidence="1 2">Belongs to the nucleosome assembly protein (NAP) family.</text>
</comment>
<dbReference type="InterPro" id="IPR002164">
    <property type="entry name" value="NAP_family"/>
</dbReference>
<dbReference type="SUPFAM" id="SSF143113">
    <property type="entry name" value="NAP-like"/>
    <property type="match status" value="1"/>
</dbReference>
<feature type="compositionally biased region" description="Acidic residues" evidence="3">
    <location>
        <begin position="233"/>
        <end position="250"/>
    </location>
</feature>
<feature type="region of interest" description="Disordered" evidence="3">
    <location>
        <begin position="284"/>
        <end position="336"/>
    </location>
</feature>
<organism evidence="4 5">
    <name type="scientific">Cladosporium halotolerans</name>
    <dbReference type="NCBI Taxonomy" id="1052096"/>
    <lineage>
        <taxon>Eukaryota</taxon>
        <taxon>Fungi</taxon>
        <taxon>Dikarya</taxon>
        <taxon>Ascomycota</taxon>
        <taxon>Pezizomycotina</taxon>
        <taxon>Dothideomycetes</taxon>
        <taxon>Dothideomycetidae</taxon>
        <taxon>Cladosporiales</taxon>
        <taxon>Cladosporiaceae</taxon>
        <taxon>Cladosporium</taxon>
    </lineage>
</organism>
<feature type="compositionally biased region" description="Basic and acidic residues" evidence="3">
    <location>
        <begin position="212"/>
        <end position="232"/>
    </location>
</feature>
<dbReference type="Proteomes" id="UP000803884">
    <property type="component" value="Unassembled WGS sequence"/>
</dbReference>
<feature type="region of interest" description="Disordered" evidence="3">
    <location>
        <begin position="212"/>
        <end position="259"/>
    </location>
</feature>
<evidence type="ECO:0000256" key="1">
    <source>
        <dbReference type="ARBA" id="ARBA00009947"/>
    </source>
</evidence>
<evidence type="ECO:0000256" key="3">
    <source>
        <dbReference type="SAM" id="MobiDB-lite"/>
    </source>
</evidence>
<accession>A0AB34KQF5</accession>
<reference evidence="4 5" key="1">
    <citation type="journal article" date="2020" name="Microbiol. Resour. Announc.">
        <title>Draft Genome Sequence of a Cladosporium Species Isolated from the Mesophotic Ascidian Didemnum maculosum.</title>
        <authorList>
            <person name="Gioti A."/>
            <person name="Siaperas R."/>
            <person name="Nikolaivits E."/>
            <person name="Le Goff G."/>
            <person name="Ouazzani J."/>
            <person name="Kotoulas G."/>
            <person name="Topakas E."/>
        </authorList>
    </citation>
    <scope>NUCLEOTIDE SEQUENCE [LARGE SCALE GENOMIC DNA]</scope>
    <source>
        <strain evidence="4 5">TM138-S3</strain>
    </source>
</reference>
<gene>
    <name evidence="4" type="ORF">WHR41_05187</name>
</gene>
<dbReference type="GeneID" id="96006630"/>
<comment type="caution">
    <text evidence="4">The sequence shown here is derived from an EMBL/GenBank/DDBJ whole genome shotgun (WGS) entry which is preliminary data.</text>
</comment>
<keyword evidence="5" id="KW-1185">Reference proteome</keyword>
<name>A0AB34KQF5_9PEZI</name>
<sequence length="336" mass="37784">MSAEPQEISQVTYEQLAALEDEFEEIDTQIIKHQYTLSAPSYAKRSALLATIPNFWALVLETCPPEIDQFIQPQDSQIFAESLKSIEVSRPEIETSPRSVSVRFEFAPNDFFSNGVLEKRFSWRRASDGWTGLVSEPVQVEWKKGKDLSEGLNGLAVQLFEARKKAGDFLKKDLKEYEALAKKLESANAVNTSFFTWFGFVSGRRYVSAEESEKAEKEYREKKAKGETGKPDETEEEEDEEDDDKDDDSMVEVHEEGEQLAIAIAEDLWPGAIKYFTQAQGMEEMSDIDFEEMEEDEESDDGEGEAIDIRALVGGKKGGDRKSSGSGAPAAKKQKH</sequence>
<evidence type="ECO:0008006" key="6">
    <source>
        <dbReference type="Google" id="ProtNLM"/>
    </source>
</evidence>
<dbReference type="GO" id="GO:0005634">
    <property type="term" value="C:nucleus"/>
    <property type="evidence" value="ECO:0007669"/>
    <property type="project" value="InterPro"/>
</dbReference>